<name>U5QK39_GLOK1</name>
<dbReference type="KEGG" id="glj:GKIL_1733"/>
<dbReference type="RefSeq" id="WP_023173101.1">
    <property type="nucleotide sequence ID" value="NC_022600.1"/>
</dbReference>
<evidence type="ECO:0000313" key="1">
    <source>
        <dbReference type="EMBL" id="AGY57979.1"/>
    </source>
</evidence>
<dbReference type="Proteomes" id="UP000017396">
    <property type="component" value="Chromosome"/>
</dbReference>
<keyword evidence="2" id="KW-1185">Reference proteome</keyword>
<dbReference type="EMBL" id="CP003587">
    <property type="protein sequence ID" value="AGY57979.1"/>
    <property type="molecule type" value="Genomic_DNA"/>
</dbReference>
<evidence type="ECO:0000313" key="2">
    <source>
        <dbReference type="Proteomes" id="UP000017396"/>
    </source>
</evidence>
<protein>
    <submittedName>
        <fullName evidence="1">Uncharacterized protein</fullName>
    </submittedName>
</protein>
<reference evidence="1 2" key="1">
    <citation type="journal article" date="2013" name="PLoS ONE">
        <title>Cultivation and Complete Genome Sequencing of Gloeobacter kilaueensis sp. nov., from a Lava Cave in Kilauea Caldera, Hawai'i.</title>
        <authorList>
            <person name="Saw J.H."/>
            <person name="Schatz M."/>
            <person name="Brown M.V."/>
            <person name="Kunkel D.D."/>
            <person name="Foster J.S."/>
            <person name="Shick H."/>
            <person name="Christensen S."/>
            <person name="Hou S."/>
            <person name="Wan X."/>
            <person name="Donachie S.P."/>
        </authorList>
    </citation>
    <scope>NUCLEOTIDE SEQUENCE [LARGE SCALE GENOMIC DNA]</scope>
    <source>
        <strain evidence="2">JS</strain>
    </source>
</reference>
<sequence>MSMELALQLVLLVLFVGLPFGSLLASLFLPASNFAVLSLDSLERERLLADNREDHILSRSTALPQQKPPVPFLNVSGPEDPSVIYWNRSAPAIGACWPFFSDEIFCGLLDEEDCRQPTPVPVIRRLALWLEAAVGEVRVLLARLECVWTYRACCLHYPVTARVAIRESLCFNLH</sequence>
<accession>U5QK39</accession>
<organism evidence="1 2">
    <name type="scientific">Gloeobacter kilaueensis (strain ATCC BAA-2537 / CCAP 1431/1 / ULC 316 / JS1)</name>
    <dbReference type="NCBI Taxonomy" id="1183438"/>
    <lineage>
        <taxon>Bacteria</taxon>
        <taxon>Bacillati</taxon>
        <taxon>Cyanobacteriota</taxon>
        <taxon>Cyanophyceae</taxon>
        <taxon>Gloeobacterales</taxon>
        <taxon>Gloeobacteraceae</taxon>
        <taxon>Gloeobacter</taxon>
    </lineage>
</organism>
<proteinExistence type="predicted"/>
<dbReference type="HOGENOM" id="CLU_1537924_0_0_3"/>
<dbReference type="AlphaFoldDB" id="U5QK39"/>
<gene>
    <name evidence="1" type="ORF">GKIL_1733</name>
</gene>
<dbReference type="STRING" id="1183438.GKIL_1733"/>